<evidence type="ECO:0000313" key="4">
    <source>
        <dbReference type="EMBL" id="ACY98022.1"/>
    </source>
</evidence>
<reference evidence="4 5" key="1">
    <citation type="journal article" date="2011" name="Stand. Genomic Sci.">
        <title>Complete genome sequence of Thermomonospora curvata type strain (B9).</title>
        <authorList>
            <person name="Chertkov O."/>
            <person name="Sikorski J."/>
            <person name="Nolan M."/>
            <person name="Lapidus A."/>
            <person name="Lucas S."/>
            <person name="Del Rio T.G."/>
            <person name="Tice H."/>
            <person name="Cheng J.F."/>
            <person name="Goodwin L."/>
            <person name="Pitluck S."/>
            <person name="Liolios K."/>
            <person name="Ivanova N."/>
            <person name="Mavromatis K."/>
            <person name="Mikhailova N."/>
            <person name="Ovchinnikova G."/>
            <person name="Pati A."/>
            <person name="Chen A."/>
            <person name="Palaniappan K."/>
            <person name="Djao O.D."/>
            <person name="Land M."/>
            <person name="Hauser L."/>
            <person name="Chang Y.J."/>
            <person name="Jeffries C.D."/>
            <person name="Brettin T."/>
            <person name="Han C."/>
            <person name="Detter J.C."/>
            <person name="Rohde M."/>
            <person name="Goker M."/>
            <person name="Woyke T."/>
            <person name="Bristow J."/>
            <person name="Eisen J.A."/>
            <person name="Markowitz V."/>
            <person name="Hugenholtz P."/>
            <person name="Klenk H.P."/>
            <person name="Kyrpides N.C."/>
        </authorList>
    </citation>
    <scope>NUCLEOTIDE SEQUENCE [LARGE SCALE GENOMIC DNA]</scope>
    <source>
        <strain evidence="5">ATCC 19995 / DSM 43183 / JCM 3096 / KCTC 9072 / NBRC 15933 / NCIMB 10081 / Henssen B9</strain>
    </source>
</reference>
<dbReference type="Pfam" id="PF00534">
    <property type="entry name" value="Glycos_transf_1"/>
    <property type="match status" value="1"/>
</dbReference>
<feature type="region of interest" description="Disordered" evidence="2">
    <location>
        <begin position="423"/>
        <end position="443"/>
    </location>
</feature>
<accession>D1A3W9</accession>
<dbReference type="eggNOG" id="COG0438">
    <property type="taxonomic scope" value="Bacteria"/>
</dbReference>
<name>D1A3W9_THECD</name>
<dbReference type="InterPro" id="IPR001296">
    <property type="entry name" value="Glyco_trans_1"/>
</dbReference>
<evidence type="ECO:0000256" key="1">
    <source>
        <dbReference type="ARBA" id="ARBA00022679"/>
    </source>
</evidence>
<evidence type="ECO:0000256" key="2">
    <source>
        <dbReference type="SAM" id="MobiDB-lite"/>
    </source>
</evidence>
<dbReference type="PANTHER" id="PTHR12526">
    <property type="entry name" value="GLYCOSYLTRANSFERASE"/>
    <property type="match status" value="1"/>
</dbReference>
<organism evidence="4 5">
    <name type="scientific">Thermomonospora curvata (strain ATCC 19995 / DSM 43183 / JCM 3096 / KCTC 9072 / NBRC 15933 / NCIMB 10081 / Henssen B9)</name>
    <dbReference type="NCBI Taxonomy" id="471852"/>
    <lineage>
        <taxon>Bacteria</taxon>
        <taxon>Bacillati</taxon>
        <taxon>Actinomycetota</taxon>
        <taxon>Actinomycetes</taxon>
        <taxon>Streptosporangiales</taxon>
        <taxon>Thermomonosporaceae</taxon>
        <taxon>Thermomonospora</taxon>
    </lineage>
</organism>
<feature type="domain" description="Glycosyl transferase family 1" evidence="3">
    <location>
        <begin position="233"/>
        <end position="390"/>
    </location>
</feature>
<evidence type="ECO:0000259" key="3">
    <source>
        <dbReference type="Pfam" id="PF00534"/>
    </source>
</evidence>
<dbReference type="Gene3D" id="3.40.50.2000">
    <property type="entry name" value="Glycogen Phosphorylase B"/>
    <property type="match status" value="2"/>
</dbReference>
<dbReference type="EMBL" id="CP001738">
    <property type="protein sequence ID" value="ACY98022.1"/>
    <property type="molecule type" value="Genomic_DNA"/>
</dbReference>
<keyword evidence="5" id="KW-1185">Reference proteome</keyword>
<dbReference type="OrthoDB" id="570545at2"/>
<dbReference type="STRING" id="471852.Tcur_2460"/>
<dbReference type="PANTHER" id="PTHR12526:SF627">
    <property type="entry name" value="D-RHAMNOSYLTRANSFERASE WBPZ"/>
    <property type="match status" value="1"/>
</dbReference>
<sequence length="443" mass="48380">MAGRIHRIPRRLALLLLRLAFAVAARWHGERHGERVRVRILLQHAYGMGGTIRTALNLAGHLAHRYDVEVLSVIRKRREPFFAVPPGVRIVDVDDQTVRPGPLGRLLARLPSALTPPRDVTAPGVSLLTDLRLARALLRGRTDVLIGTKPVHNMLIAEVAPRSVAAIGQDHMNLTAYRPWLRAGIARSYPRLDLLAVLTHASVRGFRELLGERGPRVVRVPNAVPPLNGGMADPDRKVIITAGRLVPQKGYDLLIKAYAQVAAAHPDWRLRIFGSGRERRRLGRLIARHGLEEVVELCGPTGDLGAEMAKASVYVLSSRFEGMPMVVLEAMSKGLPVVAFDCPTGPAELIRHGHDGLLVPPRDVAALAAALDEIVSDAALRRRMGENARRSAEAYRLPVIGARWEELIDRLVRSRPPAGAAVPVAARPAAGGRPPVRSGDRIR</sequence>
<protein>
    <submittedName>
        <fullName evidence="4">Glycosyl transferase group 1</fullName>
    </submittedName>
</protein>
<dbReference type="HOGENOM" id="CLU_009583_0_0_11"/>
<gene>
    <name evidence="4" type="ordered locus">Tcur_2460</name>
</gene>
<keyword evidence="1 4" id="KW-0808">Transferase</keyword>
<dbReference type="AlphaFoldDB" id="D1A3W9"/>
<dbReference type="CDD" id="cd03820">
    <property type="entry name" value="GT4_AmsD-like"/>
    <property type="match status" value="1"/>
</dbReference>
<dbReference type="KEGG" id="tcu:Tcur_2460"/>
<evidence type="ECO:0000313" key="5">
    <source>
        <dbReference type="Proteomes" id="UP000001918"/>
    </source>
</evidence>
<dbReference type="CAZy" id="GT4">
    <property type="family name" value="Glycosyltransferase Family 4"/>
</dbReference>
<feature type="compositionally biased region" description="Low complexity" evidence="2">
    <location>
        <begin position="423"/>
        <end position="437"/>
    </location>
</feature>
<dbReference type="GO" id="GO:0016757">
    <property type="term" value="F:glycosyltransferase activity"/>
    <property type="evidence" value="ECO:0007669"/>
    <property type="project" value="InterPro"/>
</dbReference>
<proteinExistence type="predicted"/>
<dbReference type="RefSeq" id="WP_012852806.1">
    <property type="nucleotide sequence ID" value="NC_013510.1"/>
</dbReference>
<dbReference type="SUPFAM" id="SSF53756">
    <property type="entry name" value="UDP-Glycosyltransferase/glycogen phosphorylase"/>
    <property type="match status" value="1"/>
</dbReference>
<dbReference type="Proteomes" id="UP000001918">
    <property type="component" value="Chromosome"/>
</dbReference>